<dbReference type="EMBL" id="ON932079">
    <property type="protein sequence ID" value="UYA98709.1"/>
    <property type="molecule type" value="Genomic_DNA"/>
</dbReference>
<keyword evidence="2" id="KW-1185">Reference proteome</keyword>
<proteinExistence type="predicted"/>
<dbReference type="Proteomes" id="UP001164549">
    <property type="component" value="Segment"/>
</dbReference>
<sequence>MSRHDDEEEGFTPDELIAMLTGRCPHEVQRDRVMGLLGLAATEAGGKLVLSLEKLKKMNGLAVAIHFDEEAGTATVEVLEAPAKAADVPKPTHTSTETRH</sequence>
<gene>
    <name evidence="1" type="ORF">IVIADoCa5_39</name>
</gene>
<organism evidence="1 2">
    <name type="scientific">Xanthomonas phage vB_Xar_IVIA-DoCa5</name>
    <dbReference type="NCBI Taxonomy" id="2975532"/>
    <lineage>
        <taxon>Viruses</taxon>
        <taxon>Duplodnaviria</taxon>
        <taxon>Heunggongvirae</taxon>
        <taxon>Uroviricota</taxon>
        <taxon>Caudoviricetes</taxon>
        <taxon>Mesyanzhinovviridae</taxon>
        <taxon>Bradleyvirinae</taxon>
        <taxon>Docaquintavirus</taxon>
        <taxon>Docaquintavirus doca5</taxon>
    </lineage>
</organism>
<accession>A0A9X9NYS3</accession>
<evidence type="ECO:0000313" key="1">
    <source>
        <dbReference type="EMBL" id="UYA98709.1"/>
    </source>
</evidence>
<name>A0A9X9NYS3_9CAUD</name>
<evidence type="ECO:0000313" key="2">
    <source>
        <dbReference type="Proteomes" id="UP001164549"/>
    </source>
</evidence>
<protein>
    <submittedName>
        <fullName evidence="1">Uncharacterized protein</fullName>
    </submittedName>
</protein>
<reference evidence="1" key="1">
    <citation type="submission" date="2022-07" db="EMBL/GenBank/DDBJ databases">
        <title>Comparative analysis of new lytic phages for the biological control of phytopathogenic Xanthomonas spp.</title>
        <authorList>
            <person name="Domingo-Calap M.L."/>
            <person name="Bernabeu-Gimeno M."/>
            <person name="Aure C.M."/>
            <person name="Marco-Noales E."/>
            <person name="Domingo-Calap P."/>
        </authorList>
    </citation>
    <scope>NUCLEOTIDE SEQUENCE</scope>
</reference>